<accession>B8EPE0</accession>
<dbReference type="OrthoDB" id="9794557at2"/>
<gene>
    <name evidence="1" type="ordered locus">Msil_1176</name>
</gene>
<dbReference type="HOGENOM" id="CLU_1775290_0_0_5"/>
<name>B8EPE0_METSB</name>
<dbReference type="Proteomes" id="UP000002257">
    <property type="component" value="Chromosome"/>
</dbReference>
<keyword evidence="2" id="KW-1185">Reference proteome</keyword>
<dbReference type="KEGG" id="msl:Msil_1176"/>
<dbReference type="STRING" id="395965.Msil_1176"/>
<evidence type="ECO:0000313" key="2">
    <source>
        <dbReference type="Proteomes" id="UP000002257"/>
    </source>
</evidence>
<evidence type="ECO:0000313" key="1">
    <source>
        <dbReference type="EMBL" id="ACK50145.1"/>
    </source>
</evidence>
<protein>
    <submittedName>
        <fullName evidence="1">Uncharacterized protein</fullName>
    </submittedName>
</protein>
<sequence>MSWKFKFAFVALVALAIFIGLAALVNSYNYSIGTRTGIIDKLSTKGFICWTREGQLALANFAKSDSLTQNKGAIDNTFYFSVPDKTIEKELEAIPPGSAVSLEYHQKLFPLALPLPLLCHRRTEYEIVGVKLAPAYTPAVPAPARP</sequence>
<organism evidence="1 2">
    <name type="scientific">Methylocella silvestris (strain DSM 15510 / CIP 108128 / LMG 27833 / NCIMB 13906 / BL2)</name>
    <dbReference type="NCBI Taxonomy" id="395965"/>
    <lineage>
        <taxon>Bacteria</taxon>
        <taxon>Pseudomonadati</taxon>
        <taxon>Pseudomonadota</taxon>
        <taxon>Alphaproteobacteria</taxon>
        <taxon>Hyphomicrobiales</taxon>
        <taxon>Beijerinckiaceae</taxon>
        <taxon>Methylocella</taxon>
    </lineage>
</organism>
<reference evidence="1 2" key="1">
    <citation type="journal article" date="2010" name="J. Bacteriol.">
        <title>Complete genome sequence of the aerobic facultative methanotroph Methylocella silvestris BL2.</title>
        <authorList>
            <person name="Chen Y."/>
            <person name="Crombie A."/>
            <person name="Rahman M.T."/>
            <person name="Dedysh S.N."/>
            <person name="Liesack W."/>
            <person name="Stott M.B."/>
            <person name="Alam M."/>
            <person name="Theisen A.R."/>
            <person name="Murrell J.C."/>
            <person name="Dunfield P.F."/>
        </authorList>
    </citation>
    <scope>NUCLEOTIDE SEQUENCE [LARGE SCALE GENOMIC DNA]</scope>
    <source>
        <strain evidence="2">DSM 15510 / CIP 108128 / LMG 27833 / NCIMB 13906 / BL2</strain>
    </source>
</reference>
<dbReference type="RefSeq" id="WP_012590215.1">
    <property type="nucleotide sequence ID" value="NC_011666.1"/>
</dbReference>
<dbReference type="AlphaFoldDB" id="B8EPE0"/>
<proteinExistence type="predicted"/>
<dbReference type="EMBL" id="CP001280">
    <property type="protein sequence ID" value="ACK50145.1"/>
    <property type="molecule type" value="Genomic_DNA"/>
</dbReference>